<evidence type="ECO:0000256" key="3">
    <source>
        <dbReference type="ARBA" id="ARBA00009017"/>
    </source>
</evidence>
<dbReference type="InterPro" id="IPR036938">
    <property type="entry name" value="PAP2/HPO_sf"/>
</dbReference>
<dbReference type="GO" id="GO:0003993">
    <property type="term" value="F:acid phosphatase activity"/>
    <property type="evidence" value="ECO:0007669"/>
    <property type="project" value="UniProtKB-EC"/>
</dbReference>
<proteinExistence type="inferred from homology"/>
<evidence type="ECO:0000256" key="9">
    <source>
        <dbReference type="SAM" id="SignalP"/>
    </source>
</evidence>
<organism evidence="11 12">
    <name type="scientific">Stenotrophomonas terrae</name>
    <dbReference type="NCBI Taxonomy" id="405446"/>
    <lineage>
        <taxon>Bacteria</taxon>
        <taxon>Pseudomonadati</taxon>
        <taxon>Pseudomonadota</taxon>
        <taxon>Gammaproteobacteria</taxon>
        <taxon>Lysobacterales</taxon>
        <taxon>Lysobacteraceae</taxon>
        <taxon>Stenotrophomonas</taxon>
    </lineage>
</organism>
<dbReference type="OrthoDB" id="9805301at2"/>
<comment type="subcellular location">
    <subcellularLocation>
        <location evidence="2">Periplasm</location>
    </subcellularLocation>
</comment>
<reference evidence="11 12" key="1">
    <citation type="submission" date="2015-05" db="EMBL/GenBank/DDBJ databases">
        <title>Genome sequencing and analysis of members of genus Stenotrophomonas.</title>
        <authorList>
            <person name="Patil P.P."/>
            <person name="Midha S."/>
            <person name="Patil P.B."/>
        </authorList>
    </citation>
    <scope>NUCLEOTIDE SEQUENCE [LARGE SCALE GENOMIC DNA]</scope>
    <source>
        <strain evidence="11 12">DSM 18941</strain>
    </source>
</reference>
<dbReference type="PIRSF" id="PIRSF000897">
    <property type="entry name" value="Acid_Ptase_ClsA"/>
    <property type="match status" value="1"/>
</dbReference>
<keyword evidence="5 9" id="KW-0732">Signal</keyword>
<evidence type="ECO:0000313" key="12">
    <source>
        <dbReference type="Proteomes" id="UP000051863"/>
    </source>
</evidence>
<dbReference type="Pfam" id="PF01569">
    <property type="entry name" value="PAP2"/>
    <property type="match status" value="1"/>
</dbReference>
<comment type="similarity">
    <text evidence="3 8">Belongs to the class A bacterial acid phosphatase family.</text>
</comment>
<dbReference type="Gene3D" id="1.20.144.10">
    <property type="entry name" value="Phosphatidic acid phosphatase type 2/haloperoxidase"/>
    <property type="match status" value="1"/>
</dbReference>
<keyword evidence="12" id="KW-1185">Reference proteome</keyword>
<dbReference type="PROSITE" id="PS51257">
    <property type="entry name" value="PROKAR_LIPOPROTEIN"/>
    <property type="match status" value="1"/>
</dbReference>
<dbReference type="SUPFAM" id="SSF48317">
    <property type="entry name" value="Acid phosphatase/Vanadium-dependent haloperoxidase"/>
    <property type="match status" value="1"/>
</dbReference>
<dbReference type="InterPro" id="IPR001011">
    <property type="entry name" value="Acid_Pase_classA_bac"/>
</dbReference>
<dbReference type="SMART" id="SM00014">
    <property type="entry name" value="acidPPc"/>
    <property type="match status" value="1"/>
</dbReference>
<dbReference type="RefSeq" id="WP_057629484.1">
    <property type="nucleotide sequence ID" value="NZ_LDJJ01000050.1"/>
</dbReference>
<comment type="caution">
    <text evidence="11">The sequence shown here is derived from an EMBL/GenBank/DDBJ whole genome shotgun (WGS) entry which is preliminary data.</text>
</comment>
<comment type="catalytic activity">
    <reaction evidence="1 8">
        <text>a phosphate monoester + H2O = an alcohol + phosphate</text>
        <dbReference type="Rhea" id="RHEA:15017"/>
        <dbReference type="ChEBI" id="CHEBI:15377"/>
        <dbReference type="ChEBI" id="CHEBI:30879"/>
        <dbReference type="ChEBI" id="CHEBI:43474"/>
        <dbReference type="ChEBI" id="CHEBI:67140"/>
        <dbReference type="EC" id="3.1.3.2"/>
    </reaction>
</comment>
<name>A0A0R0CM07_9GAMM</name>
<evidence type="ECO:0000313" key="11">
    <source>
        <dbReference type="EMBL" id="KRG65896.1"/>
    </source>
</evidence>
<evidence type="ECO:0000256" key="5">
    <source>
        <dbReference type="ARBA" id="ARBA00022729"/>
    </source>
</evidence>
<evidence type="ECO:0000256" key="2">
    <source>
        <dbReference type="ARBA" id="ARBA00004418"/>
    </source>
</evidence>
<dbReference type="EC" id="3.1.3.2" evidence="4 8"/>
<dbReference type="PATRIC" id="fig|405446.3.peg.2632"/>
<protein>
    <recommendedName>
        <fullName evidence="4 8">Acid phosphatase</fullName>
        <ecNumber evidence="4 8">3.1.3.2</ecNumber>
    </recommendedName>
</protein>
<dbReference type="PRINTS" id="PR00483">
    <property type="entry name" value="BACPHPHTASE"/>
</dbReference>
<dbReference type="PROSITE" id="PS01157">
    <property type="entry name" value="ACID_PHOSPH_CL_A"/>
    <property type="match status" value="1"/>
</dbReference>
<evidence type="ECO:0000256" key="7">
    <source>
        <dbReference type="ARBA" id="ARBA00022801"/>
    </source>
</evidence>
<feature type="chain" id="PRO_5006394257" description="Acid phosphatase" evidence="9">
    <location>
        <begin position="18"/>
        <end position="279"/>
    </location>
</feature>
<evidence type="ECO:0000256" key="8">
    <source>
        <dbReference type="PIRNR" id="PIRNR000897"/>
    </source>
</evidence>
<dbReference type="CDD" id="cd03397">
    <property type="entry name" value="PAP2_acid_phosphatase"/>
    <property type="match status" value="1"/>
</dbReference>
<keyword evidence="6" id="KW-0574">Periplasm</keyword>
<evidence type="ECO:0000256" key="1">
    <source>
        <dbReference type="ARBA" id="ARBA00000032"/>
    </source>
</evidence>
<dbReference type="AlphaFoldDB" id="A0A0R0CM07"/>
<sequence>MSRFARIPRQGLTLAMAALLGACSTTGPHITDGNAPAPERAVGYLQGNAIPDSLALSPAPPGPGSAAAQLDDAVANQALTMRGSARFVQAHTDADLSFPAGANQFSCALGVAVSAQTTPVLYQLLERSRIDASAATKAAKNHYQRPRPFMVNNAPTCTPDDEEGLRKSGSYPSGHTAIGWAWALILSEIDPDHATALIERGRNYGHSRLVCNVHWYSDVQQGQFMGAATVARLHDNPEFAADLAKARKELAHARTLNQPLPRDCAAETAALTSDIPEAR</sequence>
<evidence type="ECO:0000256" key="6">
    <source>
        <dbReference type="ARBA" id="ARBA00022764"/>
    </source>
</evidence>
<dbReference type="Proteomes" id="UP000051863">
    <property type="component" value="Unassembled WGS sequence"/>
</dbReference>
<evidence type="ECO:0000259" key="10">
    <source>
        <dbReference type="SMART" id="SM00014"/>
    </source>
</evidence>
<feature type="domain" description="Phosphatidic acid phosphatase type 2/haloperoxidase" evidence="10">
    <location>
        <begin position="120"/>
        <end position="234"/>
    </location>
</feature>
<dbReference type="EMBL" id="LDJJ01000050">
    <property type="protein sequence ID" value="KRG65896.1"/>
    <property type="molecule type" value="Genomic_DNA"/>
</dbReference>
<dbReference type="InterPro" id="IPR018296">
    <property type="entry name" value="Acid_Pase_classA_bac_CS"/>
</dbReference>
<evidence type="ECO:0000256" key="4">
    <source>
        <dbReference type="ARBA" id="ARBA00012646"/>
    </source>
</evidence>
<dbReference type="InterPro" id="IPR000326">
    <property type="entry name" value="PAP2/HPO"/>
</dbReference>
<feature type="signal peptide" evidence="9">
    <location>
        <begin position="1"/>
        <end position="17"/>
    </location>
</feature>
<keyword evidence="7 8" id="KW-0378">Hydrolase</keyword>
<gene>
    <name evidence="11" type="ORF">ABB27_14435</name>
</gene>
<accession>A0A0R0CM07</accession>
<dbReference type="GO" id="GO:0030288">
    <property type="term" value="C:outer membrane-bounded periplasmic space"/>
    <property type="evidence" value="ECO:0007669"/>
    <property type="project" value="InterPro"/>
</dbReference>